<dbReference type="Pfam" id="PF07873">
    <property type="entry name" value="YabP"/>
    <property type="match status" value="1"/>
</dbReference>
<proteinExistence type="predicted"/>
<comment type="caution">
    <text evidence="1">The sequence shown here is derived from an EMBL/GenBank/DDBJ whole genome shotgun (WGS) entry which is preliminary data.</text>
</comment>
<dbReference type="EMBL" id="MSFI01000009">
    <property type="protein sequence ID" value="OMP67638.1"/>
    <property type="molecule type" value="Genomic_DNA"/>
</dbReference>
<reference evidence="1 2" key="1">
    <citation type="submission" date="2016-12" db="EMBL/GenBank/DDBJ databases">
        <title>Domibacillus sp. SAB 38T whole genome sequencing.</title>
        <authorList>
            <person name="Verma A."/>
            <person name="Ojha A.K."/>
            <person name="Krishnamurthi S."/>
        </authorList>
    </citation>
    <scope>NUCLEOTIDE SEQUENCE [LARGE SCALE GENOMIC DNA]</scope>
    <source>
        <strain evidence="1 2">SAB 38</strain>
    </source>
</reference>
<dbReference type="InterPro" id="IPR022476">
    <property type="entry name" value="Spore_YabP/YqfC"/>
</dbReference>
<dbReference type="AlphaFoldDB" id="A0A1V2A9G8"/>
<sequence length="97" mass="10921">MRRRDGAAFISKLAGLPEDVTGHVPRMTIIGNKQILIHHPERLEQFTDQDVLIKLPEAKIRITGKLLEVKELMPSEIVVEGTITNVQFETKQGKCFG</sequence>
<dbReference type="OrthoDB" id="2989236at2"/>
<evidence type="ECO:0008006" key="3">
    <source>
        <dbReference type="Google" id="ProtNLM"/>
    </source>
</evidence>
<dbReference type="RefSeq" id="WP_076764771.1">
    <property type="nucleotide sequence ID" value="NZ_MSFI01000009.1"/>
</dbReference>
<keyword evidence="2" id="KW-1185">Reference proteome</keyword>
<organism evidence="1 2">
    <name type="scientific">Domibacillus epiphyticus</name>
    <dbReference type="NCBI Taxonomy" id="1714355"/>
    <lineage>
        <taxon>Bacteria</taxon>
        <taxon>Bacillati</taxon>
        <taxon>Bacillota</taxon>
        <taxon>Bacilli</taxon>
        <taxon>Bacillales</taxon>
        <taxon>Bacillaceae</taxon>
        <taxon>Domibacillus</taxon>
    </lineage>
</organism>
<dbReference type="Proteomes" id="UP000188613">
    <property type="component" value="Unassembled WGS sequence"/>
</dbReference>
<protein>
    <recommendedName>
        <fullName evidence="3">Sporulation protein YqfC</fullName>
    </recommendedName>
</protein>
<evidence type="ECO:0000313" key="1">
    <source>
        <dbReference type="EMBL" id="OMP67638.1"/>
    </source>
</evidence>
<dbReference type="STRING" id="1714355.BTO28_06765"/>
<gene>
    <name evidence="1" type="ORF">BTO28_06765</name>
</gene>
<accession>A0A1V2A9G8</accession>
<evidence type="ECO:0000313" key="2">
    <source>
        <dbReference type="Proteomes" id="UP000188613"/>
    </source>
</evidence>
<name>A0A1V2A9G8_9BACI</name>